<name>A0A0G1PLP2_9BACT</name>
<sequence length="149" mass="17344">MRGESAETRKGLSFCFIILAMDTNYFLDNKLDCNKDNPIYVGYLADLKDLFLEVQKLTEDNKTDEAKDLLMDSEGKFSPNLYNISEEINDIFVGQLKNETIELYINFRKFNEELSSERVNDLTGRDLNISINRIKLFLAQELRLIDNLK</sequence>
<evidence type="ECO:0000313" key="2">
    <source>
        <dbReference type="Proteomes" id="UP000034794"/>
    </source>
</evidence>
<protein>
    <submittedName>
        <fullName evidence="1">Uncharacterized protein</fullName>
    </submittedName>
</protein>
<comment type="caution">
    <text evidence="1">The sequence shown here is derived from an EMBL/GenBank/DDBJ whole genome shotgun (WGS) entry which is preliminary data.</text>
</comment>
<dbReference type="EMBL" id="LCMI01000001">
    <property type="protein sequence ID" value="KKU33719.1"/>
    <property type="molecule type" value="Genomic_DNA"/>
</dbReference>
<reference evidence="1 2" key="1">
    <citation type="journal article" date="2015" name="Nature">
        <title>rRNA introns, odd ribosomes, and small enigmatic genomes across a large radiation of phyla.</title>
        <authorList>
            <person name="Brown C.T."/>
            <person name="Hug L.A."/>
            <person name="Thomas B.C."/>
            <person name="Sharon I."/>
            <person name="Castelle C.J."/>
            <person name="Singh A."/>
            <person name="Wilkins M.J."/>
            <person name="Williams K.H."/>
            <person name="Banfield J.F."/>
        </authorList>
    </citation>
    <scope>NUCLEOTIDE SEQUENCE [LARGE SCALE GENOMIC DNA]</scope>
</reference>
<evidence type="ECO:0000313" key="1">
    <source>
        <dbReference type="EMBL" id="KKU33719.1"/>
    </source>
</evidence>
<accession>A0A0G1PLP2</accession>
<organism evidence="1 2">
    <name type="scientific">Candidatus Collierbacteria bacterium GW2011_GWA2_46_26</name>
    <dbReference type="NCBI Taxonomy" id="1618381"/>
    <lineage>
        <taxon>Bacteria</taxon>
        <taxon>Candidatus Collieribacteriota</taxon>
    </lineage>
</organism>
<dbReference type="AlphaFoldDB" id="A0A0G1PLP2"/>
<proteinExistence type="predicted"/>
<gene>
    <name evidence="1" type="ORF">UX47_C0001G0002</name>
</gene>
<dbReference type="Proteomes" id="UP000034794">
    <property type="component" value="Unassembled WGS sequence"/>
</dbReference>